<dbReference type="Pfam" id="PF00534">
    <property type="entry name" value="Glycos_transf_1"/>
    <property type="match status" value="1"/>
</dbReference>
<evidence type="ECO:0000313" key="3">
    <source>
        <dbReference type="Proteomes" id="UP000501130"/>
    </source>
</evidence>
<dbReference type="Gene3D" id="3.40.50.2000">
    <property type="entry name" value="Glycogen Phosphorylase B"/>
    <property type="match status" value="1"/>
</dbReference>
<protein>
    <submittedName>
        <fullName evidence="2">TIGR04348 family glycosyltransferase</fullName>
    </submittedName>
</protein>
<dbReference type="Proteomes" id="UP000501130">
    <property type="component" value="Chromosome"/>
</dbReference>
<sequence length="357" mass="39331">MAVVLIKPSVVIVSPALADSNNGNWQTARRWQLFLSGHFNVRIVKHWENTPATQRDVAMIALHARRSADSIAAWAQSRGNHAHGSPGLVLALTGTDLYRDIETDETAQKSLELARHLIVLQEKGTEKLSEDLQEKTSVIFQSTTSRKTLPKPKRRLKVVMVGHLRDEKMPQTLMEAAVLLRGYPDIYIDHIGGPLDPELAQAAEETMQACPNYRWLGNQPHGATRARIQRAHVLVHASKMEGGAHVIMEAVCSGTPVVASYIDGNIGMLGAAYPGYFPLGNSHALANVLTQLQEDIVNPKPLPPGKSSMYTKLKSQCAERAKLFAPENEQNRLIALVQRAVQNNNEANPQEVQHANI</sequence>
<accession>A0ABX6NAF4</accession>
<feature type="domain" description="Glycosyl transferase family 1" evidence="1">
    <location>
        <begin position="143"/>
        <end position="295"/>
    </location>
</feature>
<evidence type="ECO:0000313" key="2">
    <source>
        <dbReference type="EMBL" id="QJR31043.1"/>
    </source>
</evidence>
<dbReference type="CDD" id="cd03801">
    <property type="entry name" value="GT4_PimA-like"/>
    <property type="match status" value="1"/>
</dbReference>
<name>A0ABX6NAF4_9BURK</name>
<evidence type="ECO:0000259" key="1">
    <source>
        <dbReference type="Pfam" id="PF00534"/>
    </source>
</evidence>
<dbReference type="InterPro" id="IPR027627">
    <property type="entry name" value="Glycosyltransferase_put"/>
</dbReference>
<dbReference type="InterPro" id="IPR001296">
    <property type="entry name" value="Glyco_trans_1"/>
</dbReference>
<dbReference type="SUPFAM" id="SSF53756">
    <property type="entry name" value="UDP-Glycosyltransferase/glycogen phosphorylase"/>
    <property type="match status" value="1"/>
</dbReference>
<gene>
    <name evidence="2" type="ORF">HKT17_03000</name>
</gene>
<dbReference type="PANTHER" id="PTHR46660">
    <property type="match status" value="1"/>
</dbReference>
<organism evidence="2 3">
    <name type="scientific">Limnobacter profundi</name>
    <dbReference type="NCBI Taxonomy" id="2732163"/>
    <lineage>
        <taxon>Bacteria</taxon>
        <taxon>Pseudomonadati</taxon>
        <taxon>Pseudomonadota</taxon>
        <taxon>Betaproteobacteria</taxon>
        <taxon>Burkholderiales</taxon>
        <taxon>Burkholderiaceae</taxon>
        <taxon>Limnobacter</taxon>
    </lineage>
</organism>
<dbReference type="EMBL" id="CP053084">
    <property type="protein sequence ID" value="QJR31043.1"/>
    <property type="molecule type" value="Genomic_DNA"/>
</dbReference>
<dbReference type="NCBIfam" id="TIGR04348">
    <property type="entry name" value="selenoneine biosynthesis selenosugar synthase SenB"/>
    <property type="match status" value="1"/>
</dbReference>
<keyword evidence="3" id="KW-1185">Reference proteome</keyword>
<dbReference type="PANTHER" id="PTHR46660:SF2">
    <property type="entry name" value="GLYCOSYLTRANSFERASE 1 DOMAIN-CONTAINING PROTEIN 1"/>
    <property type="match status" value="1"/>
</dbReference>
<reference evidence="2 3" key="1">
    <citation type="submission" date="2020-05" db="EMBL/GenBank/DDBJ databases">
        <title>Compete genome of Limnobacter sp. SAORIC-580.</title>
        <authorList>
            <person name="Song J."/>
            <person name="Cho J.-C."/>
        </authorList>
    </citation>
    <scope>NUCLEOTIDE SEQUENCE [LARGE SCALE GENOMIC DNA]</scope>
    <source>
        <strain evidence="2 3">SAORIC-580</strain>
    </source>
</reference>
<proteinExistence type="predicted"/>
<dbReference type="InterPro" id="IPR052622">
    <property type="entry name" value="Glycosyltransferase_G1"/>
</dbReference>